<dbReference type="Proteomes" id="UP001285908">
    <property type="component" value="Unassembled WGS sequence"/>
</dbReference>
<keyword evidence="2" id="KW-1185">Reference proteome</keyword>
<dbReference type="Gene3D" id="1.20.1280.140">
    <property type="match status" value="1"/>
</dbReference>
<sequence length="77" mass="8742">MGRLRPSAFRVQAIMFPTCPFSSPTILLILKLAKESIDEMSEVIVSKIPEQFQDFAKSFTVPRFESVDEAINTYKLS</sequence>
<dbReference type="GeneID" id="87877951"/>
<comment type="caution">
    <text evidence="1">The sequence shown here is derived from an EMBL/GenBank/DDBJ whole genome shotgun (WGS) entry which is preliminary data.</text>
</comment>
<evidence type="ECO:0000313" key="2">
    <source>
        <dbReference type="Proteomes" id="UP001285908"/>
    </source>
</evidence>
<dbReference type="AlphaFoldDB" id="A0AAJ0I2I3"/>
<reference evidence="1 2" key="1">
    <citation type="journal article" date="2023" name="Mol. Phylogenet. Evol.">
        <title>Genome-scale phylogeny and comparative genomics of the fungal order Sordariales.</title>
        <authorList>
            <person name="Hensen N."/>
            <person name="Bonometti L."/>
            <person name="Westerberg I."/>
            <person name="Brannstrom I.O."/>
            <person name="Guillou S."/>
            <person name="Cros-Aarteil S."/>
            <person name="Calhoun S."/>
            <person name="Haridas S."/>
            <person name="Kuo A."/>
            <person name="Mondo S."/>
            <person name="Pangilinan J."/>
            <person name="Riley R."/>
            <person name="LaButti K."/>
            <person name="Andreopoulos B."/>
            <person name="Lipzen A."/>
            <person name="Chen C."/>
            <person name="Yan M."/>
            <person name="Daum C."/>
            <person name="Ng V."/>
            <person name="Clum A."/>
            <person name="Steindorff A."/>
            <person name="Ohm R.A."/>
            <person name="Martin F."/>
            <person name="Silar P."/>
            <person name="Natvig D.O."/>
            <person name="Lalanne C."/>
            <person name="Gautier V."/>
            <person name="Ament-Velasquez S.L."/>
            <person name="Kruys A."/>
            <person name="Hutchinson M.I."/>
            <person name="Powell A.J."/>
            <person name="Barry K."/>
            <person name="Miller A.N."/>
            <person name="Grigoriev I.V."/>
            <person name="Debuchy R."/>
            <person name="Gladieux P."/>
            <person name="Hiltunen Thoren M."/>
            <person name="Johannesson H."/>
        </authorList>
    </citation>
    <scope>NUCLEOTIDE SEQUENCE [LARGE SCALE GENOMIC DNA]</scope>
    <source>
        <strain evidence="1 2">FGSC 10403</strain>
    </source>
</reference>
<organism evidence="1 2">
    <name type="scientific">Neurospora hispaniola</name>
    <dbReference type="NCBI Taxonomy" id="588809"/>
    <lineage>
        <taxon>Eukaryota</taxon>
        <taxon>Fungi</taxon>
        <taxon>Dikarya</taxon>
        <taxon>Ascomycota</taxon>
        <taxon>Pezizomycotina</taxon>
        <taxon>Sordariomycetes</taxon>
        <taxon>Sordariomycetidae</taxon>
        <taxon>Sordariales</taxon>
        <taxon>Sordariaceae</taxon>
        <taxon>Neurospora</taxon>
    </lineage>
</organism>
<gene>
    <name evidence="1" type="ORF">B0T23DRAFT_431557</name>
</gene>
<dbReference type="EMBL" id="JAULSX010000007">
    <property type="protein sequence ID" value="KAK3487931.1"/>
    <property type="molecule type" value="Genomic_DNA"/>
</dbReference>
<protein>
    <submittedName>
        <fullName evidence="1">Uncharacterized protein</fullName>
    </submittedName>
</protein>
<name>A0AAJ0I2I3_9PEZI</name>
<evidence type="ECO:0000313" key="1">
    <source>
        <dbReference type="EMBL" id="KAK3487931.1"/>
    </source>
</evidence>
<dbReference type="RefSeq" id="XP_062690058.1">
    <property type="nucleotide sequence ID" value="XM_062840329.1"/>
</dbReference>
<accession>A0AAJ0I2I3</accession>
<proteinExistence type="predicted"/>